<sequence length="218" mass="22621">MGGGLVESALRRGAGAGVRLIETLLWDGARFPRLPLHLARLAQGAAALGYPFDGAALRGALAAAVGTGPLRVRLTLGAAGDAEVTVAALPPAKAEWRLGLAEGRLRSDDPWLAVKSTERAAYDAARAALPEGLDEVVFLNERGEVCDGTITTVFFDRGAGMRTPPLACGLLPGVLRAELALPEEVLLAADLPHVRLWVGNALRGIIPAVWAGRGDDAG</sequence>
<keyword evidence="2" id="KW-0808">Transferase</keyword>
<keyword evidence="3" id="KW-1185">Reference proteome</keyword>
<protein>
    <recommendedName>
        <fullName evidence="1">Probable branched-chain-amino-acid aminotransferase</fullName>
    </recommendedName>
</protein>
<dbReference type="Gene3D" id="3.30.470.10">
    <property type="match status" value="1"/>
</dbReference>
<dbReference type="SUPFAM" id="SSF56752">
    <property type="entry name" value="D-aminoacid aminotransferase-like PLP-dependent enzymes"/>
    <property type="match status" value="1"/>
</dbReference>
<dbReference type="InterPro" id="IPR043131">
    <property type="entry name" value="BCAT-like_N"/>
</dbReference>
<dbReference type="InterPro" id="IPR043132">
    <property type="entry name" value="BCAT-like_C"/>
</dbReference>
<gene>
    <name evidence="2" type="ORF">H7F16_01205</name>
</gene>
<dbReference type="GO" id="GO:0008483">
    <property type="term" value="F:transaminase activity"/>
    <property type="evidence" value="ECO:0007669"/>
    <property type="project" value="UniProtKB-KW"/>
</dbReference>
<accession>A0A842I4P0</accession>
<dbReference type="Proteomes" id="UP000555411">
    <property type="component" value="Unassembled WGS sequence"/>
</dbReference>
<dbReference type="InterPro" id="IPR001544">
    <property type="entry name" value="Aminotrans_IV"/>
</dbReference>
<dbReference type="Pfam" id="PF01063">
    <property type="entry name" value="Aminotran_4"/>
    <property type="match status" value="1"/>
</dbReference>
<proteinExistence type="predicted"/>
<comment type="caution">
    <text evidence="2">The sequence shown here is derived from an EMBL/GenBank/DDBJ whole genome shotgun (WGS) entry which is preliminary data.</text>
</comment>
<name>A0A842I4P0_9RHOB</name>
<dbReference type="EMBL" id="JACLQD010000001">
    <property type="protein sequence ID" value="MBC2834104.1"/>
    <property type="molecule type" value="Genomic_DNA"/>
</dbReference>
<keyword evidence="2" id="KW-0032">Aminotransferase</keyword>
<dbReference type="Gene3D" id="3.20.10.10">
    <property type="entry name" value="D-amino Acid Aminotransferase, subunit A, domain 2"/>
    <property type="match status" value="1"/>
</dbReference>
<evidence type="ECO:0000256" key="1">
    <source>
        <dbReference type="ARBA" id="ARBA00014472"/>
    </source>
</evidence>
<evidence type="ECO:0000313" key="2">
    <source>
        <dbReference type="EMBL" id="MBC2834104.1"/>
    </source>
</evidence>
<evidence type="ECO:0000313" key="3">
    <source>
        <dbReference type="Proteomes" id="UP000555411"/>
    </source>
</evidence>
<reference evidence="2 3" key="1">
    <citation type="journal article" date="2017" name="Int. J. Syst. Evol. Microbiol.">
        <title>Gemmobacter straminiformis sp. nov., isolated from an artificial fountain.</title>
        <authorList>
            <person name="Kang J.Y."/>
            <person name="Kim M.J."/>
            <person name="Chun J."/>
            <person name="Son K.P."/>
            <person name="Jahng K.Y."/>
        </authorList>
    </citation>
    <scope>NUCLEOTIDE SEQUENCE [LARGE SCALE GENOMIC DNA]</scope>
    <source>
        <strain evidence="2 3">CAM-8</strain>
    </source>
</reference>
<dbReference type="InterPro" id="IPR036038">
    <property type="entry name" value="Aminotransferase-like"/>
</dbReference>
<organism evidence="2 3">
    <name type="scientific">Paragemmobacter straminiformis</name>
    <dbReference type="NCBI Taxonomy" id="2045119"/>
    <lineage>
        <taxon>Bacteria</taxon>
        <taxon>Pseudomonadati</taxon>
        <taxon>Pseudomonadota</taxon>
        <taxon>Alphaproteobacteria</taxon>
        <taxon>Rhodobacterales</taxon>
        <taxon>Paracoccaceae</taxon>
        <taxon>Paragemmobacter</taxon>
    </lineage>
</organism>
<dbReference type="AlphaFoldDB" id="A0A842I4P0"/>
<dbReference type="NCBIfam" id="NF005729">
    <property type="entry name" value="PRK07546.1-3"/>
    <property type="match status" value="1"/>
</dbReference>